<comment type="similarity">
    <text evidence="1 6">Belongs to the RNase PH family.</text>
</comment>
<keyword evidence="3 6" id="KW-0820">tRNA-binding</keyword>
<evidence type="ECO:0000259" key="7">
    <source>
        <dbReference type="Pfam" id="PF01138"/>
    </source>
</evidence>
<sequence length="234" mass="25944">MPRTTRGTLELRPLKVSRKVNRYAEGSALIEMGHTKVLVTATLEKKVPFHVKGTKQGWLMAEYNLLPRATHERISRERVANGGRTQEIQRLMGRAFRACVDLSYFRDQTIIIDADVIQADGGTRVASIIGGYVALHDLTERLFNSGKITDWALTHEIGAISVGMVDGEIRVDLDYQEDVKAEADLNIIATGSGQLIEVQGGTEKDPINKATFDEMVEIGVLSVQDIVKILKEQI</sequence>
<keyword evidence="10" id="KW-1185">Reference proteome</keyword>
<dbReference type="Pfam" id="PF01138">
    <property type="entry name" value="RNase_PH"/>
    <property type="match status" value="1"/>
</dbReference>
<dbReference type="InterPro" id="IPR036345">
    <property type="entry name" value="ExoRNase_PH_dom2_sf"/>
</dbReference>
<dbReference type="SUPFAM" id="SSF55666">
    <property type="entry name" value="Ribonuclease PH domain 2-like"/>
    <property type="match status" value="1"/>
</dbReference>
<dbReference type="PANTHER" id="PTHR11953:SF0">
    <property type="entry name" value="EXOSOME COMPLEX COMPONENT RRP41"/>
    <property type="match status" value="1"/>
</dbReference>
<reference evidence="9 10" key="1">
    <citation type="submission" date="2019-07" db="EMBL/GenBank/DDBJ databases">
        <title>Whole genome shotgun sequence of Deinococcus cellulosilyticus NBRC 106333.</title>
        <authorList>
            <person name="Hosoyama A."/>
            <person name="Uohara A."/>
            <person name="Ohji S."/>
            <person name="Ichikawa N."/>
        </authorList>
    </citation>
    <scope>NUCLEOTIDE SEQUENCE [LARGE SCALE GENOMIC DNA]</scope>
    <source>
        <strain evidence="9 10">NBRC 106333</strain>
    </source>
</reference>
<comment type="catalytic activity">
    <reaction evidence="6">
        <text>tRNA(n+1) + phosphate = tRNA(n) + a ribonucleoside 5'-diphosphate</text>
        <dbReference type="Rhea" id="RHEA:10628"/>
        <dbReference type="Rhea" id="RHEA-COMP:17343"/>
        <dbReference type="Rhea" id="RHEA-COMP:17344"/>
        <dbReference type="ChEBI" id="CHEBI:43474"/>
        <dbReference type="ChEBI" id="CHEBI:57930"/>
        <dbReference type="ChEBI" id="CHEBI:173114"/>
        <dbReference type="EC" id="2.7.7.56"/>
    </reaction>
</comment>
<evidence type="ECO:0000256" key="4">
    <source>
        <dbReference type="ARBA" id="ARBA00022694"/>
    </source>
</evidence>
<dbReference type="OrthoDB" id="9802265at2"/>
<evidence type="ECO:0000256" key="6">
    <source>
        <dbReference type="HAMAP-Rule" id="MF_00564"/>
    </source>
</evidence>
<evidence type="ECO:0000313" key="10">
    <source>
        <dbReference type="Proteomes" id="UP000321306"/>
    </source>
</evidence>
<gene>
    <name evidence="6 9" type="primary">rph</name>
    <name evidence="9" type="ORF">DC3_37700</name>
</gene>
<name>A0A511N5K1_DEIC1</name>
<dbReference type="GO" id="GO:0031125">
    <property type="term" value="P:rRNA 3'-end processing"/>
    <property type="evidence" value="ECO:0007669"/>
    <property type="project" value="UniProtKB-ARBA"/>
</dbReference>
<dbReference type="PANTHER" id="PTHR11953">
    <property type="entry name" value="EXOSOME COMPLEX COMPONENT"/>
    <property type="match status" value="1"/>
</dbReference>
<dbReference type="FunFam" id="3.30.230.70:FF:000003">
    <property type="entry name" value="Ribonuclease PH"/>
    <property type="match status" value="1"/>
</dbReference>
<dbReference type="Pfam" id="PF03725">
    <property type="entry name" value="RNase_PH_C"/>
    <property type="match status" value="1"/>
</dbReference>
<dbReference type="AlphaFoldDB" id="A0A511N5K1"/>
<dbReference type="SUPFAM" id="SSF54211">
    <property type="entry name" value="Ribosomal protein S5 domain 2-like"/>
    <property type="match status" value="1"/>
</dbReference>
<dbReference type="RefSeq" id="WP_146886969.1">
    <property type="nucleotide sequence ID" value="NZ_BJXB01000018.1"/>
</dbReference>
<feature type="binding site" evidence="6">
    <location>
        <position position="84"/>
    </location>
    <ligand>
        <name>phosphate</name>
        <dbReference type="ChEBI" id="CHEBI:43474"/>
        <note>substrate</note>
    </ligand>
</feature>
<dbReference type="EMBL" id="BJXB01000018">
    <property type="protein sequence ID" value="GEM48135.1"/>
    <property type="molecule type" value="Genomic_DNA"/>
</dbReference>
<evidence type="ECO:0000256" key="2">
    <source>
        <dbReference type="ARBA" id="ARBA00022552"/>
    </source>
</evidence>
<dbReference type="InterPro" id="IPR027408">
    <property type="entry name" value="PNPase/RNase_PH_dom_sf"/>
</dbReference>
<organism evidence="9 10">
    <name type="scientific">Deinococcus cellulosilyticus (strain DSM 18568 / NBRC 106333 / KACC 11606 / 5516J-15)</name>
    <dbReference type="NCBI Taxonomy" id="1223518"/>
    <lineage>
        <taxon>Bacteria</taxon>
        <taxon>Thermotogati</taxon>
        <taxon>Deinococcota</taxon>
        <taxon>Deinococci</taxon>
        <taxon>Deinococcales</taxon>
        <taxon>Deinococcaceae</taxon>
        <taxon>Deinococcus</taxon>
    </lineage>
</organism>
<dbReference type="PROSITE" id="PS01277">
    <property type="entry name" value="RIBONUCLEASE_PH"/>
    <property type="match status" value="1"/>
</dbReference>
<dbReference type="GO" id="GO:0009022">
    <property type="term" value="F:tRNA nucleotidyltransferase activity"/>
    <property type="evidence" value="ECO:0007669"/>
    <property type="project" value="UniProtKB-UniRule"/>
</dbReference>
<evidence type="ECO:0000259" key="8">
    <source>
        <dbReference type="Pfam" id="PF03725"/>
    </source>
</evidence>
<dbReference type="InterPro" id="IPR001247">
    <property type="entry name" value="ExoRNase_PH_dom1"/>
</dbReference>
<evidence type="ECO:0000256" key="1">
    <source>
        <dbReference type="ARBA" id="ARBA00006678"/>
    </source>
</evidence>
<comment type="function">
    <text evidence="6">Phosphorolytic 3'-5' exoribonuclease that plays an important role in tRNA 3'-end maturation. Removes nucleotide residues following the 3'-CCA terminus of tRNAs; can also add nucleotides to the ends of RNA molecules by using nucleoside diphosphates as substrates, but this may not be physiologically important. Probably plays a role in initiation of 16S rRNA degradation (leading to ribosome degradation) during starvation.</text>
</comment>
<dbReference type="GO" id="GO:0000175">
    <property type="term" value="F:3'-5'-RNA exonuclease activity"/>
    <property type="evidence" value="ECO:0007669"/>
    <property type="project" value="UniProtKB-UniRule"/>
</dbReference>
<feature type="domain" description="Exoribonuclease phosphorolytic" evidence="7">
    <location>
        <begin position="10"/>
        <end position="137"/>
    </location>
</feature>
<protein>
    <recommendedName>
        <fullName evidence="6">Ribonuclease PH</fullName>
        <shortName evidence="6">RNase PH</shortName>
        <ecNumber evidence="6">2.7.7.56</ecNumber>
    </recommendedName>
    <alternativeName>
        <fullName evidence="6">tRNA nucleotidyltransferase</fullName>
    </alternativeName>
</protein>
<keyword evidence="5" id="KW-0694">RNA-binding</keyword>
<dbReference type="GO" id="GO:0016075">
    <property type="term" value="P:rRNA catabolic process"/>
    <property type="evidence" value="ECO:0007669"/>
    <property type="project" value="UniProtKB-UniRule"/>
</dbReference>
<comment type="caution">
    <text evidence="9">The sequence shown here is derived from an EMBL/GenBank/DDBJ whole genome shotgun (WGS) entry which is preliminary data.</text>
</comment>
<keyword evidence="6" id="KW-0548">Nucleotidyltransferase</keyword>
<dbReference type="InterPro" id="IPR050080">
    <property type="entry name" value="RNase_PH"/>
</dbReference>
<dbReference type="InterPro" id="IPR018336">
    <property type="entry name" value="RNase_PH_CS"/>
</dbReference>
<accession>A0A511N5K1</accession>
<dbReference type="Proteomes" id="UP000321306">
    <property type="component" value="Unassembled WGS sequence"/>
</dbReference>
<comment type="subunit">
    <text evidence="6">Homohexameric ring arranged as a trimer of dimers.</text>
</comment>
<dbReference type="GO" id="GO:0000049">
    <property type="term" value="F:tRNA binding"/>
    <property type="evidence" value="ECO:0007669"/>
    <property type="project" value="UniProtKB-UniRule"/>
</dbReference>
<keyword evidence="6" id="KW-0808">Transferase</keyword>
<feature type="domain" description="Exoribonuclease phosphorolytic" evidence="8">
    <location>
        <begin position="157"/>
        <end position="219"/>
    </location>
</feature>
<dbReference type="EC" id="2.7.7.56" evidence="6"/>
<keyword evidence="2 6" id="KW-0698">rRNA processing</keyword>
<dbReference type="InterPro" id="IPR020568">
    <property type="entry name" value="Ribosomal_Su5_D2-typ_SF"/>
</dbReference>
<dbReference type="GO" id="GO:0008033">
    <property type="term" value="P:tRNA processing"/>
    <property type="evidence" value="ECO:0007669"/>
    <property type="project" value="UniProtKB-UniRule"/>
</dbReference>
<dbReference type="Gene3D" id="3.30.230.70">
    <property type="entry name" value="GHMP Kinase, N-terminal domain"/>
    <property type="match status" value="1"/>
</dbReference>
<dbReference type="InterPro" id="IPR002381">
    <property type="entry name" value="RNase_PH_bac-type"/>
</dbReference>
<dbReference type="InterPro" id="IPR015847">
    <property type="entry name" value="ExoRNase_PH_dom2"/>
</dbReference>
<evidence type="ECO:0000256" key="5">
    <source>
        <dbReference type="ARBA" id="ARBA00022884"/>
    </source>
</evidence>
<feature type="binding site" evidence="6">
    <location>
        <begin position="122"/>
        <end position="124"/>
    </location>
    <ligand>
        <name>phosphate</name>
        <dbReference type="ChEBI" id="CHEBI:43474"/>
        <note>substrate</note>
    </ligand>
</feature>
<evidence type="ECO:0000313" key="9">
    <source>
        <dbReference type="EMBL" id="GEM48135.1"/>
    </source>
</evidence>
<keyword evidence="4 6" id="KW-0819">tRNA processing</keyword>
<proteinExistence type="inferred from homology"/>
<evidence type="ECO:0000256" key="3">
    <source>
        <dbReference type="ARBA" id="ARBA00022555"/>
    </source>
</evidence>
<dbReference type="HAMAP" id="MF_00564">
    <property type="entry name" value="RNase_PH"/>
    <property type="match status" value="1"/>
</dbReference>
<dbReference type="NCBIfam" id="TIGR01966">
    <property type="entry name" value="RNasePH"/>
    <property type="match status" value="1"/>
</dbReference>